<dbReference type="OrthoDB" id="10661979at2759"/>
<organism evidence="3 4">
    <name type="scientific">Lentinula aciculospora</name>
    <dbReference type="NCBI Taxonomy" id="153920"/>
    <lineage>
        <taxon>Eukaryota</taxon>
        <taxon>Fungi</taxon>
        <taxon>Dikarya</taxon>
        <taxon>Basidiomycota</taxon>
        <taxon>Agaricomycotina</taxon>
        <taxon>Agaricomycetes</taxon>
        <taxon>Agaricomycetidae</taxon>
        <taxon>Agaricales</taxon>
        <taxon>Marasmiineae</taxon>
        <taxon>Omphalotaceae</taxon>
        <taxon>Lentinula</taxon>
    </lineage>
</organism>
<reference evidence="3" key="1">
    <citation type="submission" date="2022-08" db="EMBL/GenBank/DDBJ databases">
        <title>A Global Phylogenomic Analysis of the Shiitake Genus Lentinula.</title>
        <authorList>
            <consortium name="DOE Joint Genome Institute"/>
            <person name="Sierra-Patev S."/>
            <person name="Min B."/>
            <person name="Naranjo-Ortiz M."/>
            <person name="Looney B."/>
            <person name="Konkel Z."/>
            <person name="Slot J.C."/>
            <person name="Sakamoto Y."/>
            <person name="Steenwyk J.L."/>
            <person name="Rokas A."/>
            <person name="Carro J."/>
            <person name="Camarero S."/>
            <person name="Ferreira P."/>
            <person name="Molpeceres G."/>
            <person name="Ruiz-Duenas F.J."/>
            <person name="Serrano A."/>
            <person name="Henrissat B."/>
            <person name="Drula E."/>
            <person name="Hughes K.W."/>
            <person name="Mata J.L."/>
            <person name="Ishikawa N.K."/>
            <person name="Vargas-Isla R."/>
            <person name="Ushijima S."/>
            <person name="Smith C.A."/>
            <person name="Ahrendt S."/>
            <person name="Andreopoulos W."/>
            <person name="He G."/>
            <person name="Labutti K."/>
            <person name="Lipzen A."/>
            <person name="Ng V."/>
            <person name="Riley R."/>
            <person name="Sandor L."/>
            <person name="Barry K."/>
            <person name="Martinez A.T."/>
            <person name="Xiao Y."/>
            <person name="Gibbons J.G."/>
            <person name="Terashima K."/>
            <person name="Grigoriev I.V."/>
            <person name="Hibbett D.S."/>
        </authorList>
    </citation>
    <scope>NUCLEOTIDE SEQUENCE</scope>
    <source>
        <strain evidence="3">JLM2183</strain>
    </source>
</reference>
<evidence type="ECO:0000256" key="1">
    <source>
        <dbReference type="SAM" id="MobiDB-lite"/>
    </source>
</evidence>
<feature type="region of interest" description="Disordered" evidence="1">
    <location>
        <begin position="275"/>
        <end position="300"/>
    </location>
</feature>
<dbReference type="AlphaFoldDB" id="A0A9W9DIH9"/>
<evidence type="ECO:0000313" key="4">
    <source>
        <dbReference type="Proteomes" id="UP001150266"/>
    </source>
</evidence>
<proteinExistence type="predicted"/>
<dbReference type="EMBL" id="JAOTPV010000021">
    <property type="protein sequence ID" value="KAJ4472134.1"/>
    <property type="molecule type" value="Genomic_DNA"/>
</dbReference>
<feature type="compositionally biased region" description="Pro residues" evidence="1">
    <location>
        <begin position="291"/>
        <end position="300"/>
    </location>
</feature>
<protein>
    <submittedName>
        <fullName evidence="3">Uncharacterized protein</fullName>
    </submittedName>
</protein>
<keyword evidence="4" id="KW-1185">Reference proteome</keyword>
<evidence type="ECO:0000256" key="2">
    <source>
        <dbReference type="SAM" id="SignalP"/>
    </source>
</evidence>
<dbReference type="Proteomes" id="UP001150266">
    <property type="component" value="Unassembled WGS sequence"/>
</dbReference>
<accession>A0A9W9DIH9</accession>
<feature type="chain" id="PRO_5040999146" evidence="2">
    <location>
        <begin position="20"/>
        <end position="300"/>
    </location>
</feature>
<sequence>MRTSCILFLAQALVSATYAAPVNTTANTGAESNLSSGMLFVSRANQSDASYHRIFVHLMLISTAIRQGRSLETNGEETTLHTGTRLLADHGLNARAEESSLFGMSLHARSSPSQKVDITKEDVESHAGPRLRARLTFQENVDHNNVHGFAAQCKIYAPPYVNQLLQAFLDAWMSQKGRSVIIVYINGFDELFGEGFDIDRTPFWVGVYGVDQCRKPRGQNPSKPRNGNPERKFCKIYINGSKVVVKSEIGLERFRWEVPENVWCPGRTIPKELLGEEKPAGKIVPADGAPNSPPYYPSSP</sequence>
<evidence type="ECO:0000313" key="3">
    <source>
        <dbReference type="EMBL" id="KAJ4472134.1"/>
    </source>
</evidence>
<name>A0A9W9DIH9_9AGAR</name>
<feature type="signal peptide" evidence="2">
    <location>
        <begin position="1"/>
        <end position="19"/>
    </location>
</feature>
<gene>
    <name evidence="3" type="ORF">J3R30DRAFT_3709570</name>
</gene>
<keyword evidence="2" id="KW-0732">Signal</keyword>
<comment type="caution">
    <text evidence="3">The sequence shown here is derived from an EMBL/GenBank/DDBJ whole genome shotgun (WGS) entry which is preliminary data.</text>
</comment>